<dbReference type="SFLD" id="SFLDG01129">
    <property type="entry name" value="C1.5:_HAD__Beta-PGM__Phosphata"/>
    <property type="match status" value="1"/>
</dbReference>
<dbReference type="GO" id="GO:0016787">
    <property type="term" value="F:hydrolase activity"/>
    <property type="evidence" value="ECO:0007669"/>
    <property type="project" value="UniProtKB-KW"/>
</dbReference>
<dbReference type="InterPro" id="IPR006439">
    <property type="entry name" value="HAD-SF_hydro_IA"/>
</dbReference>
<organism evidence="1 2">
    <name type="scientific">Virgisporangium aurantiacum</name>
    <dbReference type="NCBI Taxonomy" id="175570"/>
    <lineage>
        <taxon>Bacteria</taxon>
        <taxon>Bacillati</taxon>
        <taxon>Actinomycetota</taxon>
        <taxon>Actinomycetes</taxon>
        <taxon>Micromonosporales</taxon>
        <taxon>Micromonosporaceae</taxon>
        <taxon>Virgisporangium</taxon>
    </lineage>
</organism>
<dbReference type="NCBIfam" id="TIGR01509">
    <property type="entry name" value="HAD-SF-IA-v3"/>
    <property type="match status" value="1"/>
</dbReference>
<dbReference type="AlphaFoldDB" id="A0A8J3YZR9"/>
<proteinExistence type="predicted"/>
<dbReference type="PANTHER" id="PTHR46191:SF2">
    <property type="entry name" value="HALOACID DEHALOGENASE-LIKE HYDROLASE DOMAIN-CONTAINING PROTEIN 3"/>
    <property type="match status" value="1"/>
</dbReference>
<keyword evidence="2" id="KW-1185">Reference proteome</keyword>
<sequence length="251" mass="27103">MSDFLLTARPRAVVFDYFGTLTRAVRQGPAHAEMARRLGCEPEQWLDLMSRTFYMRASGRLGQPVDVLYGLAMVLGARPSRHAVRSVRGERVATVGADGPLRPDAVPVLTGLRRRGLRTALVSDCWYELPELLPELPVFPLLDARIYSVRIGRCKPHPAMFLAACDRLGLSPADCLYVGDGGSEELSGAVAVGMRAIRLAAPDLAGHLTFRPDTAFQGPSVDSLSDLLPLIDGLLTASGGDLGRPGERIDV</sequence>
<protein>
    <submittedName>
        <fullName evidence="1">Hydrolase</fullName>
    </submittedName>
</protein>
<dbReference type="EMBL" id="BOPG01000009">
    <property type="protein sequence ID" value="GIJ53688.1"/>
    <property type="molecule type" value="Genomic_DNA"/>
</dbReference>
<dbReference type="Gene3D" id="3.40.50.1000">
    <property type="entry name" value="HAD superfamily/HAD-like"/>
    <property type="match status" value="1"/>
</dbReference>
<reference evidence="1" key="1">
    <citation type="submission" date="2021-01" db="EMBL/GenBank/DDBJ databases">
        <title>Whole genome shotgun sequence of Virgisporangium aurantiacum NBRC 16421.</title>
        <authorList>
            <person name="Komaki H."/>
            <person name="Tamura T."/>
        </authorList>
    </citation>
    <scope>NUCLEOTIDE SEQUENCE</scope>
    <source>
        <strain evidence="1">NBRC 16421</strain>
    </source>
</reference>
<dbReference type="InterPro" id="IPR036412">
    <property type="entry name" value="HAD-like_sf"/>
</dbReference>
<dbReference type="SFLD" id="SFLDS00003">
    <property type="entry name" value="Haloacid_Dehalogenase"/>
    <property type="match status" value="1"/>
</dbReference>
<evidence type="ECO:0000313" key="1">
    <source>
        <dbReference type="EMBL" id="GIJ53688.1"/>
    </source>
</evidence>
<evidence type="ECO:0000313" key="2">
    <source>
        <dbReference type="Proteomes" id="UP000612585"/>
    </source>
</evidence>
<dbReference type="RefSeq" id="WP_239151348.1">
    <property type="nucleotide sequence ID" value="NZ_BOPG01000009.1"/>
</dbReference>
<dbReference type="PANTHER" id="PTHR46191">
    <property type="match status" value="1"/>
</dbReference>
<comment type="caution">
    <text evidence="1">The sequence shown here is derived from an EMBL/GenBank/DDBJ whole genome shotgun (WGS) entry which is preliminary data.</text>
</comment>
<dbReference type="SUPFAM" id="SSF56784">
    <property type="entry name" value="HAD-like"/>
    <property type="match status" value="1"/>
</dbReference>
<keyword evidence="1" id="KW-0378">Hydrolase</keyword>
<dbReference type="Proteomes" id="UP000612585">
    <property type="component" value="Unassembled WGS sequence"/>
</dbReference>
<accession>A0A8J3YZR9</accession>
<name>A0A8J3YZR9_9ACTN</name>
<dbReference type="Pfam" id="PF00702">
    <property type="entry name" value="Hydrolase"/>
    <property type="match status" value="1"/>
</dbReference>
<dbReference type="InterPro" id="IPR023214">
    <property type="entry name" value="HAD_sf"/>
</dbReference>
<dbReference type="PRINTS" id="PR00413">
    <property type="entry name" value="HADHALOGNASE"/>
</dbReference>
<gene>
    <name evidence="1" type="ORF">Vau01_012040</name>
</gene>
<dbReference type="InterPro" id="IPR051828">
    <property type="entry name" value="HAD-like_hydrolase_domain"/>
</dbReference>